<accession>A0A1E4SNC7</accession>
<proteinExistence type="predicted"/>
<sequence>MFLRSHIRRGSRLLHSQSVTTLIDQVFPPTVSREQPISSLWNQLKVIVPKAPSDLIRYGEAEVSLNESQLVKLGRAFKHYVDSRQALYEPSTASKLSRDEYLALGSSIIGKDSQVDLFFETFHITALSHRSFLRNFNELAPVGHQLEESFLVNLRDDQYELPKLNTEHDFNPLFLVDMDKMPKLCQLLGYLPSVEDQEILKGYLNQLCSYGKAAVTFHLQLYGISKLDFQEKVDIIARNSLVYKWVKPRNAQKYLKKLIQADQTNEKIVYQYLGYILLTDKFPSTWFEGIFHQKKCSLKSINEFPSLELTKITVPENVPSSWKTLGTDAFLTMLLRATTFDGQSDSVLKHYAQTIFDDINTKNDSDIDTPTLLSILAHNDINKFENFIASFFINFPLHPTQSMVEKIKKLIFLYDVPLPVLRADEGNSTSQSFLTLNNTIVRGIESAPDSNWTNNASIKDMLTKINKFGASRFSFLIKLHLLQHSEKFYAENLEKLLQSSELKKYFVETSGYFKNQPFDLPLLSQLLKHRQSNGLITCQFNQNFALRTPQEQVEWVSDVVTRLVTILDNLNYEEVEEFFGNVQRELNSRKFSLSELNKDRIHKKLMNSKRDLIQPLQFKGDTPKYDNDLVKAAGSRFMKYSIMRYNLKLNLSGFLQSNQEIIELLDSMYPGEELYKLIGLNELSGESTAKVLENLLNEIHLRLKYHQFDTKTIGEIKIDVKYSERHVRTIKALERSGLALPQIMPNNLHKLLLINYFHSRTVLNDIHSNLKNQNRLPDVITMYGSMGSMYYEYLVSKRLAAESKKMVIRVEDLKQLQFWLLDKKFKMIILNASDLGHPFRSPDVEVDRKVQGRCSELEKKYSRNEFFRLRYHNQVFNQYIGSLVWTDPDVLGAWFDGMIDPILDQVEKSPSYLEQLVHEIQHYE</sequence>
<dbReference type="OrthoDB" id="4017013at2759"/>
<name>A0A1E4SNC7_9ASCO</name>
<reference evidence="2" key="1">
    <citation type="submission" date="2016-05" db="EMBL/GenBank/DDBJ databases">
        <title>Comparative genomics of biotechnologically important yeasts.</title>
        <authorList>
            <consortium name="DOE Joint Genome Institute"/>
            <person name="Riley R."/>
            <person name="Haridas S."/>
            <person name="Wolfe K.H."/>
            <person name="Lopes M.R."/>
            <person name="Hittinger C.T."/>
            <person name="Goker M."/>
            <person name="Salamov A."/>
            <person name="Wisecaver J."/>
            <person name="Long T.M."/>
            <person name="Aerts A.L."/>
            <person name="Barry K."/>
            <person name="Choi C."/>
            <person name="Clum A."/>
            <person name="Coughlan A.Y."/>
            <person name="Deshpande S."/>
            <person name="Douglass A.P."/>
            <person name="Hanson S.J."/>
            <person name="Klenk H.-P."/>
            <person name="Labutti K."/>
            <person name="Lapidus A."/>
            <person name="Lindquist E."/>
            <person name="Lipzen A."/>
            <person name="Meier-Kolthoff J.P."/>
            <person name="Ohm R.A."/>
            <person name="Otillar R.P."/>
            <person name="Pangilinan J."/>
            <person name="Peng Y."/>
            <person name="Rokas A."/>
            <person name="Rosa C.A."/>
            <person name="Scheuner C."/>
            <person name="Sibirny A.A."/>
            <person name="Slot J.C."/>
            <person name="Stielow J.B."/>
            <person name="Sun H."/>
            <person name="Kurtzman C.P."/>
            <person name="Blackwell M."/>
            <person name="Grigoriev I.V."/>
            <person name="Jeffries T.W."/>
        </authorList>
    </citation>
    <scope>NUCLEOTIDE SEQUENCE [LARGE SCALE GENOMIC DNA]</scope>
    <source>
        <strain evidence="2">NRRL Y-17324</strain>
    </source>
</reference>
<dbReference type="AlphaFoldDB" id="A0A1E4SNC7"/>
<evidence type="ECO:0000313" key="2">
    <source>
        <dbReference type="Proteomes" id="UP000094285"/>
    </source>
</evidence>
<gene>
    <name evidence="1" type="ORF">CANTADRAFT_20575</name>
</gene>
<protein>
    <submittedName>
        <fullName evidence="1">Uncharacterized protein</fullName>
    </submittedName>
</protein>
<dbReference type="Proteomes" id="UP000094285">
    <property type="component" value="Unassembled WGS sequence"/>
</dbReference>
<dbReference type="EMBL" id="KV453910">
    <property type="protein sequence ID" value="ODV81029.1"/>
    <property type="molecule type" value="Genomic_DNA"/>
</dbReference>
<organism evidence="1 2">
    <name type="scientific">Suhomyces tanzawaensis NRRL Y-17324</name>
    <dbReference type="NCBI Taxonomy" id="984487"/>
    <lineage>
        <taxon>Eukaryota</taxon>
        <taxon>Fungi</taxon>
        <taxon>Dikarya</taxon>
        <taxon>Ascomycota</taxon>
        <taxon>Saccharomycotina</taxon>
        <taxon>Pichiomycetes</taxon>
        <taxon>Debaryomycetaceae</taxon>
        <taxon>Suhomyces</taxon>
    </lineage>
</organism>
<evidence type="ECO:0000313" key="1">
    <source>
        <dbReference type="EMBL" id="ODV81029.1"/>
    </source>
</evidence>
<keyword evidence="2" id="KW-1185">Reference proteome</keyword>
<dbReference type="GeneID" id="30980728"/>
<dbReference type="RefSeq" id="XP_020066151.1">
    <property type="nucleotide sequence ID" value="XM_020206591.1"/>
</dbReference>